<evidence type="ECO:0000256" key="4">
    <source>
        <dbReference type="SAM" id="MobiDB-lite"/>
    </source>
</evidence>
<comment type="subcellular location">
    <subcellularLocation>
        <location evidence="1">Periplasm</location>
    </subcellularLocation>
</comment>
<dbReference type="SMART" id="SM00858">
    <property type="entry name" value="SAF"/>
    <property type="match status" value="1"/>
</dbReference>
<evidence type="ECO:0000256" key="5">
    <source>
        <dbReference type="SAM" id="SignalP"/>
    </source>
</evidence>
<sequence length="352" mass="36480">MAKSSTPHARLHAPTLRSRSRAAAVRLGLLLMSLSLGAAGAATAGSLPEPIIDPTMGAVAAQASGSASPQTQAGGPGASARPSNQGAGGTPVGPSSGTAPSTPMPQRQLANAFQAPPPPSGTQSIVPGGGRIAPAANQAPPSPLEASLQESLQMLAMAGARQVAPSSARVEVELGRLDPRLRLAPCDQIQPYLPPNQRMWGRTRIGIRCLSGPTKWNVSLPLTIRVFAPAYVAVADLPVGTELTQDRLRLAETDIAGETGVIFTHPEAWVGRHLAKGLMAGEALRSTDLKLRQWVQPGDRVQVQAAGDGYAVSGEGQAMGVGLEGQDVRIRFDNGRMVTGRTVGERKVEVLL</sequence>
<feature type="signal peptide" evidence="5">
    <location>
        <begin position="1"/>
        <end position="38"/>
    </location>
</feature>
<keyword evidence="7" id="KW-0969">Cilium</keyword>
<dbReference type="NCBIfam" id="TIGR03170">
    <property type="entry name" value="flgA_cterm"/>
    <property type="match status" value="1"/>
</dbReference>
<accession>A0ABR6GWU0</accession>
<keyword evidence="2 5" id="KW-0732">Signal</keyword>
<feature type="chain" id="PRO_5045124389" evidence="5">
    <location>
        <begin position="39"/>
        <end position="352"/>
    </location>
</feature>
<protein>
    <submittedName>
        <fullName evidence="7">Flagella basal body P-ring formation protein FlgA</fullName>
    </submittedName>
</protein>
<evidence type="ECO:0000256" key="2">
    <source>
        <dbReference type="ARBA" id="ARBA00022729"/>
    </source>
</evidence>
<feature type="compositionally biased region" description="Low complexity" evidence="4">
    <location>
        <begin position="62"/>
        <end position="73"/>
    </location>
</feature>
<dbReference type="InterPro" id="IPR041231">
    <property type="entry name" value="FlgA_N"/>
</dbReference>
<dbReference type="InterPro" id="IPR039246">
    <property type="entry name" value="Flagellar_FlgA"/>
</dbReference>
<dbReference type="Gene3D" id="2.30.30.760">
    <property type="match status" value="1"/>
</dbReference>
<dbReference type="Pfam" id="PF17656">
    <property type="entry name" value="ChapFlgA_N"/>
    <property type="match status" value="1"/>
</dbReference>
<reference evidence="7 8" key="1">
    <citation type="submission" date="2020-08" db="EMBL/GenBank/DDBJ databases">
        <title>Genomic Encyclopedia of Type Strains, Phase III (KMG-III): the genomes of soil and plant-associated and newly described type strains.</title>
        <authorList>
            <person name="Whitman W."/>
        </authorList>
    </citation>
    <scope>NUCLEOTIDE SEQUENCE [LARGE SCALE GENOMIC DNA]</scope>
    <source>
        <strain evidence="7 8">CECT 7247</strain>
    </source>
</reference>
<feature type="region of interest" description="Disordered" evidence="4">
    <location>
        <begin position="62"/>
        <end position="145"/>
    </location>
</feature>
<dbReference type="Pfam" id="PF13144">
    <property type="entry name" value="ChapFlgA"/>
    <property type="match status" value="1"/>
</dbReference>
<gene>
    <name evidence="7" type="ORF">FHS28_003997</name>
</gene>
<dbReference type="CDD" id="cd11614">
    <property type="entry name" value="SAF_CpaB_FlgA_like"/>
    <property type="match status" value="1"/>
</dbReference>
<keyword evidence="3" id="KW-0574">Periplasm</keyword>
<comment type="caution">
    <text evidence="7">The sequence shown here is derived from an EMBL/GenBank/DDBJ whole genome shotgun (WGS) entry which is preliminary data.</text>
</comment>
<feature type="compositionally biased region" description="Polar residues" evidence="4">
    <location>
        <begin position="93"/>
        <end position="111"/>
    </location>
</feature>
<evidence type="ECO:0000256" key="3">
    <source>
        <dbReference type="ARBA" id="ARBA00022764"/>
    </source>
</evidence>
<dbReference type="RefSeq" id="WP_088453576.1">
    <property type="nucleotide sequence ID" value="NZ_JACHXO010000008.1"/>
</dbReference>
<dbReference type="InterPro" id="IPR017585">
    <property type="entry name" value="SAF_FlgA"/>
</dbReference>
<evidence type="ECO:0000313" key="7">
    <source>
        <dbReference type="EMBL" id="MBB3196575.1"/>
    </source>
</evidence>
<evidence type="ECO:0000259" key="6">
    <source>
        <dbReference type="SMART" id="SM00858"/>
    </source>
</evidence>
<organism evidence="7 8">
    <name type="scientific">Roseateles terrae</name>
    <dbReference type="NCBI Taxonomy" id="431060"/>
    <lineage>
        <taxon>Bacteria</taxon>
        <taxon>Pseudomonadati</taxon>
        <taxon>Pseudomonadota</taxon>
        <taxon>Betaproteobacteria</taxon>
        <taxon>Burkholderiales</taxon>
        <taxon>Sphaerotilaceae</taxon>
        <taxon>Roseateles</taxon>
    </lineage>
</organism>
<evidence type="ECO:0000313" key="8">
    <source>
        <dbReference type="Proteomes" id="UP000574369"/>
    </source>
</evidence>
<dbReference type="Proteomes" id="UP000574369">
    <property type="component" value="Unassembled WGS sequence"/>
</dbReference>
<keyword evidence="7" id="KW-0282">Flagellum</keyword>
<dbReference type="PANTHER" id="PTHR36307:SF1">
    <property type="entry name" value="FLAGELLA BASAL BODY P-RING FORMATION PROTEIN FLGA"/>
    <property type="match status" value="1"/>
</dbReference>
<dbReference type="InterPro" id="IPR013974">
    <property type="entry name" value="SAF"/>
</dbReference>
<proteinExistence type="predicted"/>
<evidence type="ECO:0000256" key="1">
    <source>
        <dbReference type="ARBA" id="ARBA00004418"/>
    </source>
</evidence>
<feature type="domain" description="SAF" evidence="6">
    <location>
        <begin position="228"/>
        <end position="290"/>
    </location>
</feature>
<keyword evidence="8" id="KW-1185">Reference proteome</keyword>
<dbReference type="EMBL" id="JACHXO010000008">
    <property type="protein sequence ID" value="MBB3196575.1"/>
    <property type="molecule type" value="Genomic_DNA"/>
</dbReference>
<dbReference type="PANTHER" id="PTHR36307">
    <property type="entry name" value="FLAGELLA BASAL BODY P-RING FORMATION PROTEIN FLGA"/>
    <property type="match status" value="1"/>
</dbReference>
<name>A0ABR6GWU0_9BURK</name>
<keyword evidence="7" id="KW-0966">Cell projection</keyword>